<accession>A0ABD2IPM2</accession>
<keyword evidence="7" id="KW-0175">Coiled coil</keyword>
<dbReference type="AlphaFoldDB" id="A0ABD2IPM2"/>
<dbReference type="InterPro" id="IPR008672">
    <property type="entry name" value="Mad1"/>
</dbReference>
<dbReference type="GO" id="GO:0051301">
    <property type="term" value="P:cell division"/>
    <property type="evidence" value="ECO:0007669"/>
    <property type="project" value="UniProtKB-KW"/>
</dbReference>
<evidence type="ECO:0000256" key="7">
    <source>
        <dbReference type="SAM" id="Coils"/>
    </source>
</evidence>
<feature type="coiled-coil region" evidence="7">
    <location>
        <begin position="65"/>
        <end position="106"/>
    </location>
</feature>
<dbReference type="Gene3D" id="3.30.457.60">
    <property type="match status" value="1"/>
</dbReference>
<name>A0ABD2IPM2_HETSC</name>
<proteinExistence type="inferred from homology"/>
<dbReference type="PANTHER" id="PTHR23168:SF0">
    <property type="entry name" value="MITOTIC SPINDLE ASSEMBLY CHECKPOINT PROTEIN MAD1"/>
    <property type="match status" value="1"/>
</dbReference>
<evidence type="ECO:0000313" key="9">
    <source>
        <dbReference type="EMBL" id="KAL3079775.1"/>
    </source>
</evidence>
<evidence type="ECO:0000256" key="1">
    <source>
        <dbReference type="ARBA" id="ARBA00004123"/>
    </source>
</evidence>
<evidence type="ECO:0000256" key="8">
    <source>
        <dbReference type="SAM" id="MobiDB-lite"/>
    </source>
</evidence>
<keyword evidence="4" id="KW-0498">Mitosis</keyword>
<dbReference type="GO" id="GO:0005634">
    <property type="term" value="C:nucleus"/>
    <property type="evidence" value="ECO:0007669"/>
    <property type="project" value="UniProtKB-SubCell"/>
</dbReference>
<reference evidence="9 10" key="1">
    <citation type="submission" date="2024-10" db="EMBL/GenBank/DDBJ databases">
        <authorList>
            <person name="Kim D."/>
        </authorList>
    </citation>
    <scope>NUCLEOTIDE SEQUENCE [LARGE SCALE GENOMIC DNA]</scope>
    <source>
        <strain evidence="9">Taebaek</strain>
    </source>
</reference>
<dbReference type="PANTHER" id="PTHR23168">
    <property type="entry name" value="MITOTIC SPINDLE ASSEMBLY CHECKPOINT PROTEIN MAD1 MITOTIC ARREST DEFICIENT-LIKE PROTEIN 1"/>
    <property type="match status" value="1"/>
</dbReference>
<evidence type="ECO:0000256" key="3">
    <source>
        <dbReference type="ARBA" id="ARBA00022618"/>
    </source>
</evidence>
<keyword evidence="3" id="KW-0132">Cell division</keyword>
<comment type="caution">
    <text evidence="9">The sequence shown here is derived from an EMBL/GenBank/DDBJ whole genome shotgun (WGS) entry which is preliminary data.</text>
</comment>
<feature type="coiled-coil region" evidence="7">
    <location>
        <begin position="506"/>
        <end position="533"/>
    </location>
</feature>
<evidence type="ECO:0000256" key="6">
    <source>
        <dbReference type="ARBA" id="ARBA00023306"/>
    </source>
</evidence>
<keyword evidence="10" id="KW-1185">Reference proteome</keyword>
<feature type="compositionally biased region" description="Acidic residues" evidence="8">
    <location>
        <begin position="483"/>
        <end position="502"/>
    </location>
</feature>
<feature type="region of interest" description="Disordered" evidence="8">
    <location>
        <begin position="458"/>
        <end position="506"/>
    </location>
</feature>
<keyword evidence="6" id="KW-0131">Cell cycle</keyword>
<organism evidence="9 10">
    <name type="scientific">Heterodera schachtii</name>
    <name type="common">Sugarbeet cyst nematode worm</name>
    <name type="synonym">Tylenchus schachtii</name>
    <dbReference type="NCBI Taxonomy" id="97005"/>
    <lineage>
        <taxon>Eukaryota</taxon>
        <taxon>Metazoa</taxon>
        <taxon>Ecdysozoa</taxon>
        <taxon>Nematoda</taxon>
        <taxon>Chromadorea</taxon>
        <taxon>Rhabditida</taxon>
        <taxon>Tylenchina</taxon>
        <taxon>Tylenchomorpha</taxon>
        <taxon>Tylenchoidea</taxon>
        <taxon>Heteroderidae</taxon>
        <taxon>Heteroderinae</taxon>
        <taxon>Heterodera</taxon>
    </lineage>
</organism>
<gene>
    <name evidence="9" type="ORF">niasHS_014057</name>
</gene>
<evidence type="ECO:0000256" key="2">
    <source>
        <dbReference type="ARBA" id="ARBA00008029"/>
    </source>
</evidence>
<evidence type="ECO:0000313" key="10">
    <source>
        <dbReference type="Proteomes" id="UP001620645"/>
    </source>
</evidence>
<evidence type="ECO:0000256" key="5">
    <source>
        <dbReference type="ARBA" id="ARBA00023242"/>
    </source>
</evidence>
<dbReference type="EMBL" id="JBICCN010000300">
    <property type="protein sequence ID" value="KAL3079775.1"/>
    <property type="molecule type" value="Genomic_DNA"/>
</dbReference>
<keyword evidence="5" id="KW-0539">Nucleus</keyword>
<sequence>MASFDNDDPEVSRVFAQKEERRFQRNFGRFMHNQSSGRGGDDRERHHHQRRASQQQQIDHMSVKLIEANESIALLRRQLESRDEEIEQLRRAESVAGERVADAQREVIRWRTEAERGLRRVSSGRNLSASTESGEFAGFDKLLLSDYRSALSKYRTWSLFADKQLQTMKQLLEECGGWTEPNRYKIYFSYRNIEHEHISHESVAELASGSTIGNYFGAIEDVENISATVVRPKFHTVQTQTEDTNNNEMLLNSSFCAEPGADNDMDGSKTEGMTAQELRMIDYERDIERLEIQCSKQHEQLIILSERAKHVELLEEQKVDLQTQTDILRRQNAQLIRDHEELKCLFGGGSISRNGLEELVRSAGQLREKNKELETKLKLLEPQQQPRDAPTVGESRRIAQLFKRKYDAELGELRSKLQKYEVPTGSDTTRILRFATANPLDEARDELVIREVAAAAAASASTGASAPNPLKRRKLDNSVGDELAADETPVGDEFGEEKEDSDDGHVHNLRVQIRALKDRLDQTENVNSELLREFRETVALISGYDVRIGEEGFFEAESVHSKNCVFLFQKHGHQPPTVDLLDNECAQRWKDLIANYLVRYNSVPAFLSAVTISLVESPEDFVSGSQQSSQQSVSSADVQQ</sequence>
<feature type="region of interest" description="Disordered" evidence="8">
    <location>
        <begin position="25"/>
        <end position="58"/>
    </location>
</feature>
<dbReference type="Pfam" id="PF05557">
    <property type="entry name" value="MAD"/>
    <property type="match status" value="1"/>
</dbReference>
<protein>
    <submittedName>
        <fullName evidence="9">Uncharacterized protein</fullName>
    </submittedName>
</protein>
<comment type="subcellular location">
    <subcellularLocation>
        <location evidence="1">Nucleus</location>
    </subcellularLocation>
</comment>
<dbReference type="Proteomes" id="UP001620645">
    <property type="component" value="Unassembled WGS sequence"/>
</dbReference>
<feature type="coiled-coil region" evidence="7">
    <location>
        <begin position="273"/>
        <end position="331"/>
    </location>
</feature>
<evidence type="ECO:0000256" key="4">
    <source>
        <dbReference type="ARBA" id="ARBA00022776"/>
    </source>
</evidence>
<comment type="similarity">
    <text evidence="2">Belongs to the MAD1 family.</text>
</comment>